<evidence type="ECO:0000313" key="13">
    <source>
        <dbReference type="WBParaSite" id="maker-uti_cns_0000908-snap-gene-1.29-mRNA-1"/>
    </source>
</evidence>
<feature type="compositionally biased region" description="Low complexity" evidence="9">
    <location>
        <begin position="1026"/>
        <end position="1042"/>
    </location>
</feature>
<evidence type="ECO:0000256" key="2">
    <source>
        <dbReference type="ARBA" id="ARBA00022475"/>
    </source>
</evidence>
<dbReference type="GO" id="GO:0004930">
    <property type="term" value="F:G protein-coupled receptor activity"/>
    <property type="evidence" value="ECO:0007669"/>
    <property type="project" value="UniProtKB-KW"/>
</dbReference>
<feature type="region of interest" description="Disordered" evidence="9">
    <location>
        <begin position="852"/>
        <end position="1043"/>
    </location>
</feature>
<dbReference type="Proteomes" id="UP000095280">
    <property type="component" value="Unplaced"/>
</dbReference>
<feature type="transmembrane region" description="Helical" evidence="10">
    <location>
        <begin position="1390"/>
        <end position="1414"/>
    </location>
</feature>
<feature type="compositionally biased region" description="Polar residues" evidence="9">
    <location>
        <begin position="26"/>
        <end position="39"/>
    </location>
</feature>
<feature type="compositionally biased region" description="Low complexity" evidence="9">
    <location>
        <begin position="1081"/>
        <end position="1090"/>
    </location>
</feature>
<proteinExistence type="predicted"/>
<evidence type="ECO:0000256" key="5">
    <source>
        <dbReference type="ARBA" id="ARBA00023040"/>
    </source>
</evidence>
<dbReference type="GO" id="GO:0005886">
    <property type="term" value="C:plasma membrane"/>
    <property type="evidence" value="ECO:0007669"/>
    <property type="project" value="UniProtKB-SubCell"/>
</dbReference>
<keyword evidence="2" id="KW-1003">Cell membrane</keyword>
<feature type="compositionally biased region" description="Basic and acidic residues" evidence="9">
    <location>
        <begin position="61"/>
        <end position="70"/>
    </location>
</feature>
<dbReference type="InterPro" id="IPR017452">
    <property type="entry name" value="GPCR_Rhodpsn_7TM"/>
</dbReference>
<keyword evidence="6 10" id="KW-0472">Membrane</keyword>
<evidence type="ECO:0000256" key="3">
    <source>
        <dbReference type="ARBA" id="ARBA00022692"/>
    </source>
</evidence>
<feature type="region of interest" description="Disordered" evidence="9">
    <location>
        <begin position="1"/>
        <end position="122"/>
    </location>
</feature>
<dbReference type="PANTHER" id="PTHR24229:SF40">
    <property type="entry name" value="ALLATOSTATIN C RECEPTOR 1-RELATED"/>
    <property type="match status" value="1"/>
</dbReference>
<feature type="transmembrane region" description="Helical" evidence="10">
    <location>
        <begin position="493"/>
        <end position="516"/>
    </location>
</feature>
<feature type="region of interest" description="Disordered" evidence="9">
    <location>
        <begin position="775"/>
        <end position="801"/>
    </location>
</feature>
<feature type="transmembrane region" description="Helical" evidence="10">
    <location>
        <begin position="556"/>
        <end position="575"/>
    </location>
</feature>
<name>A0A1I8G6A9_9PLAT</name>
<evidence type="ECO:0000256" key="7">
    <source>
        <dbReference type="ARBA" id="ARBA00023170"/>
    </source>
</evidence>
<dbReference type="SUPFAM" id="SSF81321">
    <property type="entry name" value="Family A G protein-coupled receptor-like"/>
    <property type="match status" value="1"/>
</dbReference>
<comment type="subcellular location">
    <subcellularLocation>
        <location evidence="1">Cell membrane</location>
        <topology evidence="1">Multi-pass membrane protein</topology>
    </subcellularLocation>
</comment>
<sequence>PAGPAGRSQPTDSTVAKEGPAGSAGRSDQSYQTQNTLRPASSAGGSKGTASSEPKGPAKSGRSDEAQRARLERKRAKQRAKRQAKKGAAGAKAAASTMDAEATGVPRQPGGPAGGSSSSSAAALPGAAAAAAEAETTAQQMATANKEVPSGATFAAKAKAKIPGVIIQGRDQDWTTDQLQKVWSAVDSYLIELTVEEGISIGVERMVLRSTFVLIAPSSEEDARRLLQRLPTVSLDADLGGALFLREGQRPKTIPYVVFVPAKSTAAGPDVIRRVLLRLNPDLPASGLVYHRKVRRGETGNSIVLGLSSTWASRYPNGSSFQLGALKLKLRRGKSAKGKATANPGISGKSGAQSKAQGKAQADPKAKAASRPSASSSSATAVTAPAEPREPNLPVGEGVEDEAGSSESELSSATLHCVSASVNLMKIAELYRPGLILIQEPWMRNEQRLALSTPSLGAITGLILPVFIVSGLVFNALIVYINLVKQSWTRQNVYISIIAVTDSCNIIVNGFMWMFLAKGLPWLTNGSVGYVHLNDGDVQCRFAKYFEHLCHLTSTAMFLLMVTDRTLSLYFPFKFHSISGKAAMKAGLLVILACMVVTLPIAFIFHWLIFDIYVVCYFSFHEMLPWQQTILYYYSALLYYPPALLLAIIFIENCFLIHKVREITANRKRLGSAKESDDGLVNTVICLALSACLLLSASLTFFARTSEYVLTLLLGEIENETSIVLWGIHDIGISTIIIGQSTNWILLVWKNAKFRRLLLETVKFWKPSANSIQRPASMSISPGRRARRPGTSDIDPEEDEEFACQRDVRFADTTETPESQELAATAENYQLESEAPIVRDVTEDEKQFVGDLTEIGSPVTNSENPTSMAATEAASASAVAPTVPGRRNVASPTSSSSSTQPWQQRRQRQQQRQLTSSTSSPMPSLSTTSSKSKLLPVDEPDIPKAAAAASTKSKSPKASLRSRQAAVSTTEWTEKAENTSADETRHLLSDEAPPDTSGVRILHRVGSSEWPADWADEQWGTDNQGATVAAASNSDAAPSADHSALRTRFEATFDRPDRLSDRLLQRFEVTYDKKQKPQGESSGTSSSSRSPARRVPHSRTHRPRTPRTPPKTFTAWQQLPQDRPGQRSVFAMDDEDDGEEAAKAKKPQSEDSVVEAAGPAVDTSTSSEDFDDFFDDEPMFKPSKTSKPTPDNPQPVGAAAKEDAELFYKLLNALDTIMNITDEKMNKKNATTLPYQGKTSTAFNDSRTSEDVGTDAQTTAAARALVKNTEAAATQSYEKRPEQAEEGSSSDVSSQDSLSINKVDPRNAEKPRVNQEGSGAYDLHPSGNLHQVYSAYLAKDSSDKVKRQIGTHYLRQYYGPAERQGQKDEQELTERKRRAKQKKTRLSQGLGYCTYLMPLLFVIAIFGAICYFGFYILVSRKLQESYSLIMFSITTTAGGMFYCYNIFASEQHAACHVSSNNYAQANSSSRQHARLQVGSIVHGVAAALIQGVTASGHGGRCCLNNESGHRLGVYSGVVLVQLLRPGEHGRLLGRLVAKLLACIYLPPLIGMIALQMQLARHQLIEALRAQGARVQNLLLLLLQRSGGRRYQFVLGGELRVQIGEMLQQQRQVRIGLVTEAAAISVAFASRGLRLLLLLFGVAAARVARGSGGDNGSAAIRAVIGGHRVKVHEQSATVRASVRRLVKVFNAQVIGQPVAAASTGEHLAAGVASNPTPVDWRTQWNVGAQQA</sequence>
<evidence type="ECO:0000313" key="12">
    <source>
        <dbReference type="Proteomes" id="UP000095280"/>
    </source>
</evidence>
<feature type="compositionally biased region" description="Low complexity" evidence="9">
    <location>
        <begin position="40"/>
        <end position="52"/>
    </location>
</feature>
<feature type="compositionally biased region" description="Low complexity" evidence="9">
    <location>
        <begin position="347"/>
        <end position="386"/>
    </location>
</feature>
<protein>
    <submittedName>
        <fullName evidence="13">G_PROTEIN_RECEP_F1_2 domain-containing protein</fullName>
    </submittedName>
</protein>
<feature type="transmembrane region" description="Helical" evidence="10">
    <location>
        <begin position="679"/>
        <end position="703"/>
    </location>
</feature>
<feature type="compositionally biased region" description="Low complexity" evidence="9">
    <location>
        <begin position="865"/>
        <end position="884"/>
    </location>
</feature>
<evidence type="ECO:0000256" key="4">
    <source>
        <dbReference type="ARBA" id="ARBA00022989"/>
    </source>
</evidence>
<keyword evidence="3 10" id="KW-0812">Transmembrane</keyword>
<feature type="transmembrane region" description="Helical" evidence="10">
    <location>
        <begin position="587"/>
        <end position="610"/>
    </location>
</feature>
<evidence type="ECO:0000256" key="6">
    <source>
        <dbReference type="ARBA" id="ARBA00023136"/>
    </source>
</evidence>
<dbReference type="GO" id="GO:0007218">
    <property type="term" value="P:neuropeptide signaling pathway"/>
    <property type="evidence" value="ECO:0007669"/>
    <property type="project" value="TreeGrafter"/>
</dbReference>
<feature type="compositionally biased region" description="Basic residues" evidence="9">
    <location>
        <begin position="1091"/>
        <end position="1105"/>
    </location>
</feature>
<feature type="compositionally biased region" description="Basic and acidic residues" evidence="9">
    <location>
        <begin position="1303"/>
        <end position="1313"/>
    </location>
</feature>
<feature type="compositionally biased region" description="Low complexity" evidence="9">
    <location>
        <begin position="86"/>
        <end position="95"/>
    </location>
</feature>
<feature type="compositionally biased region" description="Polar residues" evidence="9">
    <location>
        <begin position="961"/>
        <end position="971"/>
    </location>
</feature>
<reference evidence="13" key="1">
    <citation type="submission" date="2016-11" db="UniProtKB">
        <authorList>
            <consortium name="WormBaseParasite"/>
        </authorList>
    </citation>
    <scope>IDENTIFICATION</scope>
</reference>
<feature type="compositionally biased region" description="Acidic residues" evidence="9">
    <location>
        <begin position="1168"/>
        <end position="1177"/>
    </location>
</feature>
<keyword evidence="8" id="KW-0807">Transducer</keyword>
<keyword evidence="12" id="KW-1185">Reference proteome</keyword>
<dbReference type="GO" id="GO:0042923">
    <property type="term" value="F:neuropeptide binding"/>
    <property type="evidence" value="ECO:0007669"/>
    <property type="project" value="TreeGrafter"/>
</dbReference>
<feature type="region of interest" description="Disordered" evidence="9">
    <location>
        <begin position="1231"/>
        <end position="1257"/>
    </location>
</feature>
<evidence type="ECO:0000256" key="8">
    <source>
        <dbReference type="ARBA" id="ARBA00023224"/>
    </source>
</evidence>
<feature type="region of interest" description="Disordered" evidence="9">
    <location>
        <begin position="1271"/>
        <end position="1325"/>
    </location>
</feature>
<dbReference type="WBParaSite" id="maker-uti_cns_0000908-snap-gene-1.29-mRNA-1">
    <property type="protein sequence ID" value="maker-uti_cns_0000908-snap-gene-1.29-mRNA-1"/>
    <property type="gene ID" value="maker-uti_cns_0000908-snap-gene-1.29"/>
</dbReference>
<feature type="compositionally biased region" description="Low complexity" evidence="9">
    <location>
        <begin position="943"/>
        <end position="959"/>
    </location>
</feature>
<feature type="transmembrane region" description="Helical" evidence="10">
    <location>
        <begin position="456"/>
        <end position="481"/>
    </location>
</feature>
<feature type="region of interest" description="Disordered" evidence="9">
    <location>
        <begin position="1066"/>
        <end position="1197"/>
    </location>
</feature>
<keyword evidence="4 10" id="KW-1133">Transmembrane helix</keyword>
<evidence type="ECO:0000256" key="10">
    <source>
        <dbReference type="SAM" id="Phobius"/>
    </source>
</evidence>
<dbReference type="Gene3D" id="1.20.1070.10">
    <property type="entry name" value="Rhodopsin 7-helix transmembrane proteins"/>
    <property type="match status" value="1"/>
</dbReference>
<feature type="compositionally biased region" description="Basic and acidic residues" evidence="9">
    <location>
        <begin position="972"/>
        <end position="989"/>
    </location>
</feature>
<feature type="region of interest" description="Disordered" evidence="9">
    <location>
        <begin position="336"/>
        <end position="406"/>
    </location>
</feature>
<feature type="compositionally biased region" description="Basic residues" evidence="9">
    <location>
        <begin position="71"/>
        <end position="85"/>
    </location>
</feature>
<organism evidence="12 13">
    <name type="scientific">Macrostomum lignano</name>
    <dbReference type="NCBI Taxonomy" id="282301"/>
    <lineage>
        <taxon>Eukaryota</taxon>
        <taxon>Metazoa</taxon>
        <taxon>Spiralia</taxon>
        <taxon>Lophotrochozoa</taxon>
        <taxon>Platyhelminthes</taxon>
        <taxon>Rhabditophora</taxon>
        <taxon>Macrostomorpha</taxon>
        <taxon>Macrostomida</taxon>
        <taxon>Macrostomidae</taxon>
        <taxon>Macrostomum</taxon>
    </lineage>
</organism>
<keyword evidence="5" id="KW-0297">G-protein coupled receptor</keyword>
<feature type="domain" description="G-protein coupled receptors family 1 profile" evidence="11">
    <location>
        <begin position="474"/>
        <end position="689"/>
    </location>
</feature>
<evidence type="ECO:0000256" key="1">
    <source>
        <dbReference type="ARBA" id="ARBA00004651"/>
    </source>
</evidence>
<feature type="compositionally biased region" description="Low complexity" evidence="9">
    <location>
        <begin position="1289"/>
        <end position="1299"/>
    </location>
</feature>
<feature type="transmembrane region" description="Helical" evidence="10">
    <location>
        <begin position="1426"/>
        <end position="1444"/>
    </location>
</feature>
<evidence type="ECO:0000256" key="9">
    <source>
        <dbReference type="SAM" id="MobiDB-lite"/>
    </source>
</evidence>
<feature type="compositionally biased region" description="Basic and acidic residues" evidence="9">
    <location>
        <begin position="1066"/>
        <end position="1077"/>
    </location>
</feature>
<keyword evidence="7" id="KW-0675">Receptor</keyword>
<feature type="compositionally biased region" description="Low complexity" evidence="9">
    <location>
        <begin position="891"/>
        <end position="935"/>
    </location>
</feature>
<feature type="compositionally biased region" description="Polar residues" evidence="9">
    <location>
        <begin position="1231"/>
        <end position="1246"/>
    </location>
</feature>
<feature type="compositionally biased region" description="Basic and acidic residues" evidence="9">
    <location>
        <begin position="1140"/>
        <end position="1149"/>
    </location>
</feature>
<evidence type="ECO:0000259" key="11">
    <source>
        <dbReference type="PROSITE" id="PS50262"/>
    </source>
</evidence>
<dbReference type="GO" id="GO:0043005">
    <property type="term" value="C:neuron projection"/>
    <property type="evidence" value="ECO:0007669"/>
    <property type="project" value="TreeGrafter"/>
</dbReference>
<dbReference type="PROSITE" id="PS50262">
    <property type="entry name" value="G_PROTEIN_RECEP_F1_2"/>
    <property type="match status" value="1"/>
</dbReference>
<accession>A0A1I8G6A9</accession>
<feature type="transmembrane region" description="Helical" evidence="10">
    <location>
        <begin position="630"/>
        <end position="658"/>
    </location>
</feature>
<dbReference type="PANTHER" id="PTHR24229">
    <property type="entry name" value="NEUROPEPTIDES RECEPTOR"/>
    <property type="match status" value="1"/>
</dbReference>